<feature type="domain" description="DUF1214" evidence="2">
    <location>
        <begin position="308"/>
        <end position="418"/>
    </location>
</feature>
<keyword evidence="1" id="KW-0732">Signal</keyword>
<dbReference type="InterPro" id="IPR037049">
    <property type="entry name" value="DUF1214_C_sf"/>
</dbReference>
<dbReference type="InterPro" id="IPR010621">
    <property type="entry name" value="DUF1214"/>
</dbReference>
<accession>A0A838BTT3</accession>
<evidence type="ECO:0000259" key="2">
    <source>
        <dbReference type="Pfam" id="PF06742"/>
    </source>
</evidence>
<organism evidence="4 5">
    <name type="scientific">Microvirga mediterraneensis</name>
    <dbReference type="NCBI Taxonomy" id="2754695"/>
    <lineage>
        <taxon>Bacteria</taxon>
        <taxon>Pseudomonadati</taxon>
        <taxon>Pseudomonadota</taxon>
        <taxon>Alphaproteobacteria</taxon>
        <taxon>Hyphomicrobiales</taxon>
        <taxon>Methylobacteriaceae</taxon>
        <taxon>Microvirga</taxon>
    </lineage>
</organism>
<evidence type="ECO:0000256" key="1">
    <source>
        <dbReference type="SAM" id="SignalP"/>
    </source>
</evidence>
<sequence length="436" mass="48271">MKVMILATLAAIAFAAPVRAQTAAISDQDISDAYIYLLGRLMVTRQQQLDFQEGFQWNEIRHRKPGAVDWPNPNLDVAYSEAWVAVDEASCTIVSVPRIEDRYYTVQFLNGWGETLANINERLFPKRPSGDFAICLRGSTVPVPADAQRIDLPVKYARVLARVALGDDWDKAVALQQQFTLRATGTPKLPDIPKTPIFALENLPGVEAFEAAEIALDSEPDLNPGLEPLQDKTRAIAKAVKDPEQRARVDRVIRTVGFADFAKGGPPIGHGTIRNGWARPAVVGAYNIDYLARTLINYGGIWANIAPEVMYYRASTDGSGAPLSGDNAYTMTFTRDQLPANYANYFWSVIAVDTKHFRVLPNPLNRFLINEQSKPVYGPDGSLKLYFAAEKPADAPDGNWLPTPKGSVYRLTFRFYGPISGVANGTYYPPPMQRMN</sequence>
<dbReference type="InterPro" id="IPR010679">
    <property type="entry name" value="DUF1254"/>
</dbReference>
<dbReference type="Pfam" id="PF06863">
    <property type="entry name" value="DUF1254"/>
    <property type="match status" value="1"/>
</dbReference>
<dbReference type="RefSeq" id="WP_181053758.1">
    <property type="nucleotide sequence ID" value="NZ_JACDXJ010000001.1"/>
</dbReference>
<dbReference type="AlphaFoldDB" id="A0A838BTT3"/>
<comment type="caution">
    <text evidence="4">The sequence shown here is derived from an EMBL/GenBank/DDBJ whole genome shotgun (WGS) entry which is preliminary data.</text>
</comment>
<dbReference type="InterPro" id="IPR037050">
    <property type="entry name" value="DUF1254_sf"/>
</dbReference>
<dbReference type="Gene3D" id="2.60.120.600">
    <property type="entry name" value="Domain of unknown function DUF1214, C-terminal domain"/>
    <property type="match status" value="1"/>
</dbReference>
<dbReference type="Proteomes" id="UP000572984">
    <property type="component" value="Unassembled WGS sequence"/>
</dbReference>
<reference evidence="4 5" key="1">
    <citation type="submission" date="2020-07" db="EMBL/GenBank/DDBJ databases">
        <title>Draft genome and description of Microvirga mediterraneensis Marseille-Q2068 sp. nov.</title>
        <authorList>
            <person name="Boxberger M."/>
        </authorList>
    </citation>
    <scope>NUCLEOTIDE SEQUENCE [LARGE SCALE GENOMIC DNA]</scope>
    <source>
        <strain evidence="4 5">Marseille-Q2068</strain>
    </source>
</reference>
<dbReference type="PANTHER" id="PTHR36509:SF2">
    <property type="entry name" value="BLL3101 PROTEIN"/>
    <property type="match status" value="1"/>
</dbReference>
<dbReference type="Pfam" id="PF06742">
    <property type="entry name" value="DUF1214"/>
    <property type="match status" value="1"/>
</dbReference>
<dbReference type="EMBL" id="JACDXJ010000001">
    <property type="protein sequence ID" value="MBA1158355.1"/>
    <property type="molecule type" value="Genomic_DNA"/>
</dbReference>
<gene>
    <name evidence="4" type="ORF">H0S73_19815</name>
</gene>
<evidence type="ECO:0000313" key="4">
    <source>
        <dbReference type="EMBL" id="MBA1158355.1"/>
    </source>
</evidence>
<dbReference type="Gene3D" id="2.60.40.1610">
    <property type="entry name" value="Domain of unknown function DUF1254"/>
    <property type="match status" value="1"/>
</dbReference>
<feature type="domain" description="DUF1254" evidence="3">
    <location>
        <begin position="60"/>
        <end position="182"/>
    </location>
</feature>
<keyword evidence="5" id="KW-1185">Reference proteome</keyword>
<dbReference type="SUPFAM" id="SSF160935">
    <property type="entry name" value="VPA0735-like"/>
    <property type="match status" value="1"/>
</dbReference>
<evidence type="ECO:0000313" key="5">
    <source>
        <dbReference type="Proteomes" id="UP000572984"/>
    </source>
</evidence>
<evidence type="ECO:0000259" key="3">
    <source>
        <dbReference type="Pfam" id="PF06863"/>
    </source>
</evidence>
<protein>
    <submittedName>
        <fullName evidence="4">DUF1254 domain-containing protein</fullName>
    </submittedName>
</protein>
<dbReference type="PANTHER" id="PTHR36509">
    <property type="entry name" value="BLL3101 PROTEIN"/>
    <property type="match status" value="1"/>
</dbReference>
<name>A0A838BTT3_9HYPH</name>
<feature type="chain" id="PRO_5032769949" evidence="1">
    <location>
        <begin position="21"/>
        <end position="436"/>
    </location>
</feature>
<feature type="signal peptide" evidence="1">
    <location>
        <begin position="1"/>
        <end position="20"/>
    </location>
</feature>
<proteinExistence type="predicted"/>